<accession>A0A9P4P8S1</accession>
<feature type="region of interest" description="Disordered" evidence="1">
    <location>
        <begin position="1"/>
        <end position="21"/>
    </location>
</feature>
<reference evidence="2" key="1">
    <citation type="journal article" date="2020" name="Stud. Mycol.">
        <title>101 Dothideomycetes genomes: a test case for predicting lifestyles and emergence of pathogens.</title>
        <authorList>
            <person name="Haridas S."/>
            <person name="Albert R."/>
            <person name="Binder M."/>
            <person name="Bloem J."/>
            <person name="Labutti K."/>
            <person name="Salamov A."/>
            <person name="Andreopoulos B."/>
            <person name="Baker S."/>
            <person name="Barry K."/>
            <person name="Bills G."/>
            <person name="Bluhm B."/>
            <person name="Cannon C."/>
            <person name="Castanera R."/>
            <person name="Culley D."/>
            <person name="Daum C."/>
            <person name="Ezra D."/>
            <person name="Gonzalez J."/>
            <person name="Henrissat B."/>
            <person name="Kuo A."/>
            <person name="Liang C."/>
            <person name="Lipzen A."/>
            <person name="Lutzoni F."/>
            <person name="Magnuson J."/>
            <person name="Mondo S."/>
            <person name="Nolan M."/>
            <person name="Ohm R."/>
            <person name="Pangilinan J."/>
            <person name="Park H.-J."/>
            <person name="Ramirez L."/>
            <person name="Alfaro M."/>
            <person name="Sun H."/>
            <person name="Tritt A."/>
            <person name="Yoshinaga Y."/>
            <person name="Zwiers L.-H."/>
            <person name="Turgeon B."/>
            <person name="Goodwin S."/>
            <person name="Spatafora J."/>
            <person name="Crous P."/>
            <person name="Grigoriev I."/>
        </authorList>
    </citation>
    <scope>NUCLEOTIDE SEQUENCE</scope>
    <source>
        <strain evidence="2">CBS 690.94</strain>
    </source>
</reference>
<keyword evidence="3" id="KW-1185">Reference proteome</keyword>
<evidence type="ECO:0000256" key="1">
    <source>
        <dbReference type="SAM" id="MobiDB-lite"/>
    </source>
</evidence>
<evidence type="ECO:0000313" key="2">
    <source>
        <dbReference type="EMBL" id="KAF2438943.1"/>
    </source>
</evidence>
<dbReference type="EMBL" id="MU001510">
    <property type="protein sequence ID" value="KAF2438943.1"/>
    <property type="molecule type" value="Genomic_DNA"/>
</dbReference>
<protein>
    <submittedName>
        <fullName evidence="2">Uncharacterized protein</fullName>
    </submittedName>
</protein>
<organism evidence="2 3">
    <name type="scientific">Karstenula rhodostoma CBS 690.94</name>
    <dbReference type="NCBI Taxonomy" id="1392251"/>
    <lineage>
        <taxon>Eukaryota</taxon>
        <taxon>Fungi</taxon>
        <taxon>Dikarya</taxon>
        <taxon>Ascomycota</taxon>
        <taxon>Pezizomycotina</taxon>
        <taxon>Dothideomycetes</taxon>
        <taxon>Pleosporomycetidae</taxon>
        <taxon>Pleosporales</taxon>
        <taxon>Massarineae</taxon>
        <taxon>Didymosphaeriaceae</taxon>
        <taxon>Karstenula</taxon>
    </lineage>
</organism>
<dbReference type="OrthoDB" id="4770059at2759"/>
<sequence>MADENPSSTAPETSMITNKASIDSFNRGPITKYWEPAPSCSNTMSLDNMYYGWDAADSPAICPEDWTRATTFTDGGIPHNNMLTTLSVGTDTTAILCCPSGFRYLTEGHHSQDRPSEHQLILGRVACLRKRHSCNVPCFPGEFWQRFRGKSICFIFWQKCAYMLYKAVPCLLESLIGEKCIVGQARSATPTESSAPRVHALGTAPLRRSSPIGLARKVLVY</sequence>
<dbReference type="Proteomes" id="UP000799764">
    <property type="component" value="Unassembled WGS sequence"/>
</dbReference>
<comment type="caution">
    <text evidence="2">The sequence shown here is derived from an EMBL/GenBank/DDBJ whole genome shotgun (WGS) entry which is preliminary data.</text>
</comment>
<proteinExistence type="predicted"/>
<name>A0A9P4P8S1_9PLEO</name>
<gene>
    <name evidence="2" type="ORF">P171DRAFT_490395</name>
</gene>
<evidence type="ECO:0000313" key="3">
    <source>
        <dbReference type="Proteomes" id="UP000799764"/>
    </source>
</evidence>
<dbReference type="AlphaFoldDB" id="A0A9P4P8S1"/>